<name>A0A848KA79_9NOCA</name>
<evidence type="ECO:0000259" key="1">
    <source>
        <dbReference type="Pfam" id="PF20408"/>
    </source>
</evidence>
<dbReference type="InterPro" id="IPR026555">
    <property type="entry name" value="NSL3/Tex30"/>
</dbReference>
<keyword evidence="3" id="KW-1185">Reference proteome</keyword>
<organism evidence="2 3">
    <name type="scientific">Antrihabitans stalactiti</name>
    <dbReference type="NCBI Taxonomy" id="2584121"/>
    <lineage>
        <taxon>Bacteria</taxon>
        <taxon>Bacillati</taxon>
        <taxon>Actinomycetota</taxon>
        <taxon>Actinomycetes</taxon>
        <taxon>Mycobacteriales</taxon>
        <taxon>Nocardiaceae</taxon>
        <taxon>Antrihabitans</taxon>
    </lineage>
</organism>
<feature type="domain" description="KANL3/Tex30 alpha/beta hydrolase-like" evidence="1">
    <location>
        <begin position="22"/>
        <end position="178"/>
    </location>
</feature>
<dbReference type="Gene3D" id="3.40.50.1820">
    <property type="entry name" value="alpha/beta hydrolase"/>
    <property type="match status" value="1"/>
</dbReference>
<keyword evidence="2" id="KW-0378">Hydrolase</keyword>
<gene>
    <name evidence="2" type="ORF">FGL95_11830</name>
</gene>
<reference evidence="2 3" key="2">
    <citation type="submission" date="2020-06" db="EMBL/GenBank/DDBJ databases">
        <title>Antribacter stalactiti gen. nov., sp. nov., a new member of the family Nacardiaceae isolated from a cave.</title>
        <authorList>
            <person name="Kim I.S."/>
        </authorList>
    </citation>
    <scope>NUCLEOTIDE SEQUENCE [LARGE SCALE GENOMIC DNA]</scope>
    <source>
        <strain evidence="2 3">YC2-7</strain>
    </source>
</reference>
<dbReference type="GO" id="GO:0016787">
    <property type="term" value="F:hydrolase activity"/>
    <property type="evidence" value="ECO:0007669"/>
    <property type="project" value="UniProtKB-KW"/>
</dbReference>
<dbReference type="PANTHER" id="PTHR13136">
    <property type="entry name" value="TESTIS DEVELOPMENT PROTEIN PRTD"/>
    <property type="match status" value="1"/>
</dbReference>
<dbReference type="SUPFAM" id="SSF53474">
    <property type="entry name" value="alpha/beta-Hydrolases"/>
    <property type="match status" value="1"/>
</dbReference>
<dbReference type="EMBL" id="VCQU01000003">
    <property type="protein sequence ID" value="NMN95723.1"/>
    <property type="molecule type" value="Genomic_DNA"/>
</dbReference>
<dbReference type="PANTHER" id="PTHR13136:SF11">
    <property type="entry name" value="TESTIS-EXPRESSED PROTEIN 30"/>
    <property type="match status" value="1"/>
</dbReference>
<dbReference type="Proteomes" id="UP000535543">
    <property type="component" value="Unassembled WGS sequence"/>
</dbReference>
<dbReference type="InterPro" id="IPR029058">
    <property type="entry name" value="AB_hydrolase_fold"/>
</dbReference>
<accession>A0A848KA79</accession>
<dbReference type="InterPro" id="IPR046879">
    <property type="entry name" value="KANL3/Tex30_Abhydrolase"/>
</dbReference>
<sequence length="198" mass="20486">MTIATAAGEAKVAVDGRTNPRFLLVLTHGAAGGVEAADLLAVRRTAVELGGAVARVLQPYRVAGGRAPGSAVKQDEAWLAIIADLRKRFRKVPLIQGGRSNGARVACRTAQATGAVGVVALAFPLHPPGKPELSRAGELRSAGVEVVVINGDRDPFGVPDPADATLVHVIAGEGHSFKKGVGEIASVVEPWLVRWSAE</sequence>
<reference evidence="2 3" key="1">
    <citation type="submission" date="2019-05" db="EMBL/GenBank/DDBJ databases">
        <authorList>
            <person name="Lee S.D."/>
        </authorList>
    </citation>
    <scope>NUCLEOTIDE SEQUENCE [LARGE SCALE GENOMIC DNA]</scope>
    <source>
        <strain evidence="2 3">YC2-7</strain>
    </source>
</reference>
<proteinExistence type="predicted"/>
<dbReference type="Pfam" id="PF20408">
    <property type="entry name" value="Abhydrolase_11"/>
    <property type="match status" value="1"/>
</dbReference>
<comment type="caution">
    <text evidence="2">The sequence shown here is derived from an EMBL/GenBank/DDBJ whole genome shotgun (WGS) entry which is preliminary data.</text>
</comment>
<evidence type="ECO:0000313" key="2">
    <source>
        <dbReference type="EMBL" id="NMN95723.1"/>
    </source>
</evidence>
<evidence type="ECO:0000313" key="3">
    <source>
        <dbReference type="Proteomes" id="UP000535543"/>
    </source>
</evidence>
<protein>
    <submittedName>
        <fullName evidence="2">Alpha/beta hydrolase</fullName>
    </submittedName>
</protein>
<dbReference type="AlphaFoldDB" id="A0A848KA79"/>